<dbReference type="AlphaFoldDB" id="A0A4Q7MSK6"/>
<evidence type="ECO:0008006" key="3">
    <source>
        <dbReference type="Google" id="ProtNLM"/>
    </source>
</evidence>
<keyword evidence="2" id="KW-1185">Reference proteome</keyword>
<dbReference type="EMBL" id="SGXA01000002">
    <property type="protein sequence ID" value="RZS71785.1"/>
    <property type="molecule type" value="Genomic_DNA"/>
</dbReference>
<evidence type="ECO:0000313" key="2">
    <source>
        <dbReference type="Proteomes" id="UP000293874"/>
    </source>
</evidence>
<reference evidence="1 2" key="1">
    <citation type="submission" date="2019-02" db="EMBL/GenBank/DDBJ databases">
        <title>Genomic Encyclopedia of Type Strains, Phase IV (KMG-IV): sequencing the most valuable type-strain genomes for metagenomic binning, comparative biology and taxonomic classification.</title>
        <authorList>
            <person name="Goeker M."/>
        </authorList>
    </citation>
    <scope>NUCLEOTIDE SEQUENCE [LARGE SCALE GENOMIC DNA]</scope>
    <source>
        <strain evidence="1 2">DSM 18116</strain>
    </source>
</reference>
<name>A0A4Q7MSK6_9BACT</name>
<dbReference type="RefSeq" id="WP_130542259.1">
    <property type="nucleotide sequence ID" value="NZ_CP042431.1"/>
</dbReference>
<proteinExistence type="predicted"/>
<protein>
    <recommendedName>
        <fullName evidence="3">Lipoprotein</fullName>
    </recommendedName>
</protein>
<sequence length="380" mass="43690">MNRIFTLIFIITVLAGCGSTRFRAPVSEDKPLFAAINELIKRPDNAKAQNDLTYFFNQAVTRHEEAASVYRNSADPARWDKLLKELNALQTIYTATQAIPNATRFVQPKNYLGELEATRENAADFYWQQAMDNFEKDDRQSSLLAFDLFRKASSYVNGYKDANRLSQEAWENSIVNVVVLPVQENYPTFFREWDPGERYRAEYFQEQLVRELGGKSATHYPARFFTDIEMSNDYDRPDWELSVKWDYVNTSTTTPSREKREVSKNILAGRDSTGKQVYILVKATITTTTRSVSARGRLAYTLTGTYDRKLIDIGSSSDEVSWTETSISYTGDKRALSDEELKLIKARSFDRGPSKTEVMDALARKMFPELRRKMERTLST</sequence>
<accession>A0A4Q7MSK6</accession>
<organism evidence="1 2">
    <name type="scientific">Pseudobacter ginsenosidimutans</name>
    <dbReference type="NCBI Taxonomy" id="661488"/>
    <lineage>
        <taxon>Bacteria</taxon>
        <taxon>Pseudomonadati</taxon>
        <taxon>Bacteroidota</taxon>
        <taxon>Chitinophagia</taxon>
        <taxon>Chitinophagales</taxon>
        <taxon>Chitinophagaceae</taxon>
        <taxon>Pseudobacter</taxon>
    </lineage>
</organism>
<comment type="caution">
    <text evidence="1">The sequence shown here is derived from an EMBL/GenBank/DDBJ whole genome shotgun (WGS) entry which is preliminary data.</text>
</comment>
<dbReference type="PROSITE" id="PS51257">
    <property type="entry name" value="PROKAR_LIPOPROTEIN"/>
    <property type="match status" value="1"/>
</dbReference>
<evidence type="ECO:0000313" key="1">
    <source>
        <dbReference type="EMBL" id="RZS71785.1"/>
    </source>
</evidence>
<dbReference type="Proteomes" id="UP000293874">
    <property type="component" value="Unassembled WGS sequence"/>
</dbReference>
<dbReference type="OrthoDB" id="1489643at2"/>
<gene>
    <name evidence="1" type="ORF">EV199_3696</name>
</gene>